<dbReference type="EMBL" id="REGN01002093">
    <property type="protein sequence ID" value="RNA30369.1"/>
    <property type="molecule type" value="Genomic_DNA"/>
</dbReference>
<comment type="caution">
    <text evidence="1">The sequence shown here is derived from an EMBL/GenBank/DDBJ whole genome shotgun (WGS) entry which is preliminary data.</text>
</comment>
<dbReference type="PANTHER" id="PTHR31649:SF1">
    <property type="entry name" value="FARNESOIC ACID O-METHYL TRANSFERASE DOMAIN-CONTAINING PROTEIN"/>
    <property type="match status" value="1"/>
</dbReference>
<dbReference type="OrthoDB" id="2142040at2759"/>
<dbReference type="AlphaFoldDB" id="A0A3M7S3X6"/>
<dbReference type="InterPro" id="IPR006616">
    <property type="entry name" value="DM9_repeat"/>
</dbReference>
<organism evidence="1 2">
    <name type="scientific">Brachionus plicatilis</name>
    <name type="common">Marine rotifer</name>
    <name type="synonym">Brachionus muelleri</name>
    <dbReference type="NCBI Taxonomy" id="10195"/>
    <lineage>
        <taxon>Eukaryota</taxon>
        <taxon>Metazoa</taxon>
        <taxon>Spiralia</taxon>
        <taxon>Gnathifera</taxon>
        <taxon>Rotifera</taxon>
        <taxon>Eurotatoria</taxon>
        <taxon>Monogononta</taxon>
        <taxon>Pseudotrocha</taxon>
        <taxon>Ploima</taxon>
        <taxon>Brachionidae</taxon>
        <taxon>Brachionus</taxon>
    </lineage>
</organism>
<name>A0A3M7S3X6_BRAPC</name>
<gene>
    <name evidence="1" type="ORF">BpHYR1_047332</name>
</gene>
<accession>A0A3M7S3X6</accession>
<proteinExistence type="predicted"/>
<dbReference type="SMART" id="SM00696">
    <property type="entry name" value="DM9"/>
    <property type="match status" value="1"/>
</dbReference>
<evidence type="ECO:0000313" key="1">
    <source>
        <dbReference type="EMBL" id="RNA30369.1"/>
    </source>
</evidence>
<keyword evidence="2" id="KW-1185">Reference proteome</keyword>
<reference evidence="1 2" key="1">
    <citation type="journal article" date="2018" name="Sci. Rep.">
        <title>Genomic signatures of local adaptation to the degree of environmental predictability in rotifers.</title>
        <authorList>
            <person name="Franch-Gras L."/>
            <person name="Hahn C."/>
            <person name="Garcia-Roger E.M."/>
            <person name="Carmona M.J."/>
            <person name="Serra M."/>
            <person name="Gomez A."/>
        </authorList>
    </citation>
    <scope>NUCLEOTIDE SEQUENCE [LARGE SCALE GENOMIC DNA]</scope>
    <source>
        <strain evidence="1">HYR1</strain>
    </source>
</reference>
<protein>
    <submittedName>
        <fullName evidence="1">Uncharacterized protein</fullName>
    </submittedName>
</protein>
<dbReference type="Proteomes" id="UP000276133">
    <property type="component" value="Unassembled WGS sequence"/>
</dbReference>
<dbReference type="PANTHER" id="PTHR31649">
    <property type="entry name" value="AGAP009604-PA"/>
    <property type="match status" value="1"/>
</dbReference>
<sequence>TKEKIYIGKTIQHNLDEGVRFDEYNSYFYPDQDQPIESTQRDNSFNLEIIGTVLKNTNNKEWQLNVPHGSTTIQINKNFLVLSIEDPTTFQWITTKKANIPIYALRGCIDRQTNEYFYIGKTSFESENPSFYNNGWNAYENPSRVPVLFGKVHPGHQVMYTPFDGLELAYDIYDILCLKPSPSRLRNLCRWELRSLLDHSNEKIEKINENQNIFLPKSLLDFIKYPSYLTVGDYMLRGEKIVRKDGKFELTIAGDGNLICQSIITNKDKLSNEELVELENTQIKRIIAYQVHSIWLLRFQVALYKLNTKVKLIKNFYETSPEYVLTIDEADIPNLVIKKINEL</sequence>
<evidence type="ECO:0000313" key="2">
    <source>
        <dbReference type="Proteomes" id="UP000276133"/>
    </source>
</evidence>
<feature type="non-terminal residue" evidence="1">
    <location>
        <position position="1"/>
    </location>
</feature>